<proteinExistence type="predicted"/>
<feature type="transmembrane region" description="Helical" evidence="2">
    <location>
        <begin position="21"/>
        <end position="43"/>
    </location>
</feature>
<protein>
    <recommendedName>
        <fullName evidence="4">Methyltransferase FkbM domain-containing protein</fullName>
    </recommendedName>
</protein>
<name>A0A7S3F4J7_9EUKA</name>
<reference evidence="3" key="1">
    <citation type="submission" date="2021-01" db="EMBL/GenBank/DDBJ databases">
        <authorList>
            <person name="Corre E."/>
            <person name="Pelletier E."/>
            <person name="Niang G."/>
            <person name="Scheremetjew M."/>
            <person name="Finn R."/>
            <person name="Kale V."/>
            <person name="Holt S."/>
            <person name="Cochrane G."/>
            <person name="Meng A."/>
            <person name="Brown T."/>
            <person name="Cohen L."/>
        </authorList>
    </citation>
    <scope>NUCLEOTIDE SEQUENCE</scope>
    <source>
        <strain evidence="3">CCMP281</strain>
    </source>
</reference>
<dbReference type="Gene3D" id="3.40.50.150">
    <property type="entry name" value="Vaccinia Virus protein VP39"/>
    <property type="match status" value="1"/>
</dbReference>
<dbReference type="EMBL" id="HBHX01045227">
    <property type="protein sequence ID" value="CAE0124422.1"/>
    <property type="molecule type" value="Transcribed_RNA"/>
</dbReference>
<dbReference type="InterPro" id="IPR029063">
    <property type="entry name" value="SAM-dependent_MTases_sf"/>
</dbReference>
<evidence type="ECO:0008006" key="4">
    <source>
        <dbReference type="Google" id="ProtNLM"/>
    </source>
</evidence>
<feature type="region of interest" description="Disordered" evidence="1">
    <location>
        <begin position="368"/>
        <end position="389"/>
    </location>
</feature>
<evidence type="ECO:0000256" key="1">
    <source>
        <dbReference type="SAM" id="MobiDB-lite"/>
    </source>
</evidence>
<gene>
    <name evidence="3" type="ORF">HERI1096_LOCUS25035</name>
</gene>
<evidence type="ECO:0000256" key="2">
    <source>
        <dbReference type="SAM" id="Phobius"/>
    </source>
</evidence>
<keyword evidence="2" id="KW-1133">Transmembrane helix</keyword>
<dbReference type="SUPFAM" id="SSF53335">
    <property type="entry name" value="S-adenosyl-L-methionine-dependent methyltransferases"/>
    <property type="match status" value="1"/>
</dbReference>
<dbReference type="AlphaFoldDB" id="A0A7S3F4J7"/>
<organism evidence="3">
    <name type="scientific">Haptolina ericina</name>
    <dbReference type="NCBI Taxonomy" id="156174"/>
    <lineage>
        <taxon>Eukaryota</taxon>
        <taxon>Haptista</taxon>
        <taxon>Haptophyta</taxon>
        <taxon>Prymnesiophyceae</taxon>
        <taxon>Prymnesiales</taxon>
        <taxon>Prymnesiaceae</taxon>
        <taxon>Haptolina</taxon>
    </lineage>
</organism>
<evidence type="ECO:0000313" key="3">
    <source>
        <dbReference type="EMBL" id="CAE0124422.1"/>
    </source>
</evidence>
<keyword evidence="2" id="KW-0812">Transmembrane</keyword>
<sequence>MAALRRARERSRIGPRDRCQWAPAVLVFPSAVLLLLKSALVLLPQASPPLPPPVLIQASPTHVPPSALTPLVVDLGVDNGQDSLVYLRKGFRVVAVEANPLHLFRSPKRLGDCSRDTLLESSAKTSSADLLLLNAAISNVSGAFVMLCDAGVSSYVITASHSNCTGRRHVPVPTISCRDLIMRHGRPALVKVDLEGMEDICIRSILTLPQGLLPEAIAFESPVRAPTPRRQCSSDCIAHFLRIVSAMEAKGYAHWKRQWWRAQGQPGVMPYEVRDKGHADTGVWVNSSEVLRDGCGHFKISEYSRLPVRAVGNLAQSTGCDFHARLTQDTIIERPSGPSTLAARLLRNGTRRSPAWPDLCQSGAAMVLHGPHGGDSIRPKSKRSRGERA</sequence>
<accession>A0A7S3F4J7</accession>
<keyword evidence="2" id="KW-0472">Membrane</keyword>